<proteinExistence type="predicted"/>
<feature type="non-terminal residue" evidence="1">
    <location>
        <position position="126"/>
    </location>
</feature>
<dbReference type="EMBL" id="BARU01029718">
    <property type="protein sequence ID" value="GAH70123.1"/>
    <property type="molecule type" value="Genomic_DNA"/>
</dbReference>
<name>X1JK55_9ZZZZ</name>
<protein>
    <submittedName>
        <fullName evidence="1">Uncharacterized protein</fullName>
    </submittedName>
</protein>
<accession>X1JK55</accession>
<dbReference type="AlphaFoldDB" id="X1JK55"/>
<organism evidence="1">
    <name type="scientific">marine sediment metagenome</name>
    <dbReference type="NCBI Taxonomy" id="412755"/>
    <lineage>
        <taxon>unclassified sequences</taxon>
        <taxon>metagenomes</taxon>
        <taxon>ecological metagenomes</taxon>
    </lineage>
</organism>
<comment type="caution">
    <text evidence="1">The sequence shown here is derived from an EMBL/GenBank/DDBJ whole genome shotgun (WGS) entry which is preliminary data.</text>
</comment>
<reference evidence="1" key="1">
    <citation type="journal article" date="2014" name="Front. Microbiol.">
        <title>High frequency of phylogenetically diverse reductive dehalogenase-homologous genes in deep subseafloor sedimentary metagenomes.</title>
        <authorList>
            <person name="Kawai M."/>
            <person name="Futagami T."/>
            <person name="Toyoda A."/>
            <person name="Takaki Y."/>
            <person name="Nishi S."/>
            <person name="Hori S."/>
            <person name="Arai W."/>
            <person name="Tsubouchi T."/>
            <person name="Morono Y."/>
            <person name="Uchiyama I."/>
            <person name="Ito T."/>
            <person name="Fujiyama A."/>
            <person name="Inagaki F."/>
            <person name="Takami H."/>
        </authorList>
    </citation>
    <scope>NUCLEOTIDE SEQUENCE</scope>
    <source>
        <strain evidence="1">Expedition CK06-06</strain>
    </source>
</reference>
<gene>
    <name evidence="1" type="ORF">S03H2_47229</name>
</gene>
<sequence length="126" mass="13494">MFIGVILLGDTSSRAIGVRLRLGNIMRIGAIHRSGGKTAKNRVTRAKKILGNYGASGLLEDLAIGYFGSQLFLGMGYPLESAMPMTRVAQGAIGKALNRRGKGRLAYGLIDLIDVYLIKQGVTLTQ</sequence>
<evidence type="ECO:0000313" key="1">
    <source>
        <dbReference type="EMBL" id="GAH70123.1"/>
    </source>
</evidence>